<organism evidence="2 3">
    <name type="scientific">Billgrantia campisalis</name>
    <dbReference type="NCBI Taxonomy" id="74661"/>
    <lineage>
        <taxon>Bacteria</taxon>
        <taxon>Pseudomonadati</taxon>
        <taxon>Pseudomonadota</taxon>
        <taxon>Gammaproteobacteria</taxon>
        <taxon>Oceanospirillales</taxon>
        <taxon>Halomonadaceae</taxon>
        <taxon>Billgrantia</taxon>
    </lineage>
</organism>
<dbReference type="RefSeq" id="WP_238978538.1">
    <property type="nucleotide sequence ID" value="NZ_JABFUC010000015.1"/>
</dbReference>
<dbReference type="Gene3D" id="3.40.1350.10">
    <property type="match status" value="1"/>
</dbReference>
<gene>
    <name evidence="2" type="ORF">HOP52_16660</name>
</gene>
<sequence length="402" mass="44294">MSHLHIALVNEHPERTLIPLLQLRPERIVLVACRRGQQAAERLRILLQHELPEAHEIRLHEGLPQGDPQRIAELALALADELASQQREVPPLEVTCDLAGGDRLTALLFQQAMRHCDADCLHLDPERDVIHRLGPTLDPHSLQRLPITAVLTADLILQAHGRKRIRAASDGAEWRETVISRRPLTRFLAHQAPRIAALLVELKGLLAPSPEAAGRAADPSHLLTHTPPFPETDALQRLSEAGLIGWSQQQPRTLSVATPAAADYLTGGWLGEYAWLSARDAGLQRACGEAHVLDLSGRHNDEPTVFDCLAVHRNRPLILECLARPDDDAAVLHRLYELAEHGDELGATRVVLSDAPLGSAGQRESHLRRAQRLGVAVLEGDELTRLPASLKQWMDSGRWPAG</sequence>
<accession>A0ABS9PC87</accession>
<evidence type="ECO:0000313" key="2">
    <source>
        <dbReference type="EMBL" id="MCG6659390.1"/>
    </source>
</evidence>
<evidence type="ECO:0000313" key="3">
    <source>
        <dbReference type="Proteomes" id="UP000814385"/>
    </source>
</evidence>
<dbReference type="Proteomes" id="UP000814385">
    <property type="component" value="Unassembled WGS sequence"/>
</dbReference>
<dbReference type="Gene3D" id="3.40.50.10770">
    <property type="entry name" value="Hypothetical protein VC1899 like domain (Restriction endonuclease-like)"/>
    <property type="match status" value="1"/>
</dbReference>
<comment type="caution">
    <text evidence="2">The sequence shown here is derived from an EMBL/GenBank/DDBJ whole genome shotgun (WGS) entry which is preliminary data.</text>
</comment>
<reference evidence="2 3" key="1">
    <citation type="submission" date="2020-05" db="EMBL/GenBank/DDBJ databases">
        <title>Comparative genomic analysis of denitrifying bacteria from Halomonas genus.</title>
        <authorList>
            <person name="Wang L."/>
            <person name="Shao Z."/>
        </authorList>
    </citation>
    <scope>NUCLEOTIDE SEQUENCE [LARGE SCALE GENOMIC DNA]</scope>
    <source>
        <strain evidence="2 3">A4</strain>
    </source>
</reference>
<dbReference type="InterPro" id="IPR011335">
    <property type="entry name" value="Restrct_endonuc-II-like"/>
</dbReference>
<keyword evidence="3" id="KW-1185">Reference proteome</keyword>
<dbReference type="InterPro" id="IPR011856">
    <property type="entry name" value="tRNA_endonuc-like_dom_sf"/>
</dbReference>
<protein>
    <submittedName>
        <fullName evidence="2">DUF1887 family protein</fullName>
    </submittedName>
</protein>
<dbReference type="Pfam" id="PF09002">
    <property type="entry name" value="Card1_endonuc"/>
    <property type="match status" value="1"/>
</dbReference>
<evidence type="ECO:0000259" key="1">
    <source>
        <dbReference type="Pfam" id="PF09002"/>
    </source>
</evidence>
<name>A0ABS9PC87_9GAMM</name>
<dbReference type="EMBL" id="JABFUC010000015">
    <property type="protein sequence ID" value="MCG6659390.1"/>
    <property type="molecule type" value="Genomic_DNA"/>
</dbReference>
<dbReference type="SUPFAM" id="SSF52980">
    <property type="entry name" value="Restriction endonuclease-like"/>
    <property type="match status" value="1"/>
</dbReference>
<dbReference type="InterPro" id="IPR015093">
    <property type="entry name" value="Card1_endonucl_dom"/>
</dbReference>
<proteinExistence type="predicted"/>
<feature type="domain" description="Card1 endonuclease" evidence="1">
    <location>
        <begin position="262"/>
        <end position="394"/>
    </location>
</feature>